<dbReference type="Gene3D" id="3.30.300.20">
    <property type="match status" value="1"/>
</dbReference>
<evidence type="ECO:0000256" key="1">
    <source>
        <dbReference type="SAM" id="MobiDB-lite"/>
    </source>
</evidence>
<dbReference type="PANTHER" id="PTHR39624">
    <property type="entry name" value="PROTEIN INVOLVED IN RIMO-MEDIATED BETA-METHYLTHIOLATION OF RIBOSOMAL PROTEIN S12 YCAO"/>
    <property type="match status" value="1"/>
</dbReference>
<dbReference type="PANTHER" id="PTHR39624:SF2">
    <property type="entry name" value="OSMC-LIKE PROTEIN"/>
    <property type="match status" value="1"/>
</dbReference>
<dbReference type="InterPro" id="IPR015946">
    <property type="entry name" value="KH_dom-like_a/b"/>
</dbReference>
<dbReference type="InterPro" id="IPR036102">
    <property type="entry name" value="OsmC/Ohrsf"/>
</dbReference>
<dbReference type="EMBL" id="UINC01022959">
    <property type="protein sequence ID" value="SVA93666.1"/>
    <property type="molecule type" value="Genomic_DNA"/>
</dbReference>
<name>A0A381ZWL5_9ZZZZ</name>
<reference evidence="2" key="1">
    <citation type="submission" date="2018-05" db="EMBL/GenBank/DDBJ databases">
        <authorList>
            <person name="Lanie J.A."/>
            <person name="Ng W.-L."/>
            <person name="Kazmierczak K.M."/>
            <person name="Andrzejewski T.M."/>
            <person name="Davidsen T.M."/>
            <person name="Wayne K.J."/>
            <person name="Tettelin H."/>
            <person name="Glass J.I."/>
            <person name="Rusch D."/>
            <person name="Podicherti R."/>
            <person name="Tsui H.-C.T."/>
            <person name="Winkler M.E."/>
        </authorList>
    </citation>
    <scope>NUCLEOTIDE SEQUENCE</scope>
</reference>
<dbReference type="InterPro" id="IPR003718">
    <property type="entry name" value="OsmC/Ohr_fam"/>
</dbReference>
<dbReference type="SUPFAM" id="SSF82784">
    <property type="entry name" value="OsmC-like"/>
    <property type="match status" value="1"/>
</dbReference>
<protein>
    <recommendedName>
        <fullName evidence="3">OsmC family protein</fullName>
    </recommendedName>
</protein>
<gene>
    <name evidence="2" type="ORF">METZ01_LOCUS146520</name>
</gene>
<dbReference type="Pfam" id="PF02566">
    <property type="entry name" value="OsmC"/>
    <property type="match status" value="1"/>
</dbReference>
<organism evidence="2">
    <name type="scientific">marine metagenome</name>
    <dbReference type="NCBI Taxonomy" id="408172"/>
    <lineage>
        <taxon>unclassified sequences</taxon>
        <taxon>metagenomes</taxon>
        <taxon>ecological metagenomes</taxon>
    </lineage>
</organism>
<dbReference type="AlphaFoldDB" id="A0A381ZWL5"/>
<feature type="region of interest" description="Disordered" evidence="1">
    <location>
        <begin position="19"/>
        <end position="38"/>
    </location>
</feature>
<accession>A0A381ZWL5</accession>
<sequence>MTTSVVFYSGNLRTKSQHLQSGDTITTDAPLDNEGTGEAFSPTDLAATSLANCMMTVMGIIASRHNIDIEGTRADVEKFMGVDPRRIVEIKIDFYFPTGYDAETKKLLEQAALNCPVAKSLSESISQNIHFNYG</sequence>
<evidence type="ECO:0000313" key="2">
    <source>
        <dbReference type="EMBL" id="SVA93666.1"/>
    </source>
</evidence>
<proteinExistence type="predicted"/>
<evidence type="ECO:0008006" key="3">
    <source>
        <dbReference type="Google" id="ProtNLM"/>
    </source>
</evidence>